<dbReference type="EMBL" id="PGGS01004594">
    <property type="protein sequence ID" value="PNG98992.1"/>
    <property type="molecule type" value="Genomic_DNA"/>
</dbReference>
<comment type="caution">
    <text evidence="3">The sequence shown here is derived from an EMBL/GenBank/DDBJ whole genome shotgun (WGS) entry which is preliminary data.</text>
</comment>
<name>A0A2J7ZFE0_9CHLO</name>
<keyword evidence="4" id="KW-1185">Reference proteome</keyword>
<feature type="non-terminal residue" evidence="3">
    <location>
        <position position="1"/>
    </location>
</feature>
<evidence type="ECO:0000256" key="1">
    <source>
        <dbReference type="SAM" id="MobiDB-lite"/>
    </source>
</evidence>
<dbReference type="InterPro" id="IPR041658">
    <property type="entry name" value="AAA_lid_11"/>
</dbReference>
<feature type="compositionally biased region" description="Low complexity" evidence="1">
    <location>
        <begin position="181"/>
        <end position="202"/>
    </location>
</feature>
<accession>A0A2J7ZFE0</accession>
<sequence length="274" mass="27502">DRRKFGPLGWNIRYDFTDGDLNVSLAQLQEYLDRRGGRSAHRACAVSGIWGLAEAALLRGAQPPAAQAPMKFTRPTPVIVTASATVTTAAAAAASPRSPRPTPFAVQYVPAGLGPMRLALTSPRPLVSPSARSMPLREAHSAHTHPMPNDGASGDGGARPLHRHSVGGAAAGSGLGATPDGGAVAPAVQQQPAGCGAAATGPAPHPRASSHLAFAAGIAAHVSTSAAVCSATGAVAAGVATVMQAAPVHPSAAARQLSKYALNAGVDVLLSNWQ</sequence>
<evidence type="ECO:0000313" key="3">
    <source>
        <dbReference type="EMBL" id="PNG98992.1"/>
    </source>
</evidence>
<gene>
    <name evidence="3" type="ORF">TSOC_015220</name>
</gene>
<evidence type="ECO:0000313" key="4">
    <source>
        <dbReference type="Proteomes" id="UP000236333"/>
    </source>
</evidence>
<dbReference type="OrthoDB" id="10251809at2759"/>
<protein>
    <submittedName>
        <fullName evidence="3">Dynein heavy chain 1, axonemal</fullName>
    </submittedName>
</protein>
<evidence type="ECO:0000259" key="2">
    <source>
        <dbReference type="Pfam" id="PF18198"/>
    </source>
</evidence>
<organism evidence="3 4">
    <name type="scientific">Tetrabaena socialis</name>
    <dbReference type="NCBI Taxonomy" id="47790"/>
    <lineage>
        <taxon>Eukaryota</taxon>
        <taxon>Viridiplantae</taxon>
        <taxon>Chlorophyta</taxon>
        <taxon>core chlorophytes</taxon>
        <taxon>Chlorophyceae</taxon>
        <taxon>CS clade</taxon>
        <taxon>Chlamydomonadales</taxon>
        <taxon>Tetrabaenaceae</taxon>
        <taxon>Tetrabaena</taxon>
    </lineage>
</organism>
<dbReference type="AlphaFoldDB" id="A0A2J7ZFE0"/>
<feature type="region of interest" description="Disordered" evidence="1">
    <location>
        <begin position="123"/>
        <end position="206"/>
    </location>
</feature>
<feature type="domain" description="Dynein heavy chain AAA lid" evidence="2">
    <location>
        <begin position="1"/>
        <end position="35"/>
    </location>
</feature>
<feature type="non-terminal residue" evidence="3">
    <location>
        <position position="274"/>
    </location>
</feature>
<reference evidence="3 4" key="1">
    <citation type="journal article" date="2017" name="Mol. Biol. Evol.">
        <title>The 4-celled Tetrabaena socialis nuclear genome reveals the essential components for genetic control of cell number at the origin of multicellularity in the volvocine lineage.</title>
        <authorList>
            <person name="Featherston J."/>
            <person name="Arakaki Y."/>
            <person name="Hanschen E.R."/>
            <person name="Ferris P.J."/>
            <person name="Michod R.E."/>
            <person name="Olson B.J.S.C."/>
            <person name="Nozaki H."/>
            <person name="Durand P.M."/>
        </authorList>
    </citation>
    <scope>NUCLEOTIDE SEQUENCE [LARGE SCALE GENOMIC DNA]</scope>
    <source>
        <strain evidence="3 4">NIES-571</strain>
    </source>
</reference>
<dbReference type="Gene3D" id="1.10.8.720">
    <property type="entry name" value="Region D6 of dynein motor"/>
    <property type="match status" value="1"/>
</dbReference>
<dbReference type="Proteomes" id="UP000236333">
    <property type="component" value="Unassembled WGS sequence"/>
</dbReference>
<dbReference type="InterPro" id="IPR042219">
    <property type="entry name" value="AAA_lid_11_sf"/>
</dbReference>
<proteinExistence type="predicted"/>
<dbReference type="Pfam" id="PF18198">
    <property type="entry name" value="AAA_lid_11"/>
    <property type="match status" value="1"/>
</dbReference>